<dbReference type="RefSeq" id="WP_092178905.1">
    <property type="nucleotide sequence ID" value="NZ_FNZH01000018.1"/>
</dbReference>
<dbReference type="Proteomes" id="UP000199403">
    <property type="component" value="Unassembled WGS sequence"/>
</dbReference>
<dbReference type="PROSITE" id="PS50887">
    <property type="entry name" value="GGDEF"/>
    <property type="match status" value="1"/>
</dbReference>
<sequence length="562" mass="64510">MKTYYGITIGPIIKTLMKARKTRELWAASYLFSYLMKSLIKVLKENKAEFIVPFTDEINWGGNVHNILDKPNGAGLFADRCVFYFPEAMSEPSSFDLVIKVIEQTKLNIVKEVIDYLVRQKLFSERRSEREDQLKQHFLDYLQVYAVERDFENPDIVKKYSEAARDVPEQNAEPPMNPALQAKNIVREIYGDLDVLELQSQVIPLESTPWIELFINKAALMRQQPSSFLVDDALQGDAFERNRFESLIEIAARELVDHLDREEQTSFLSKIENDANEESLMDYLKGKNPGLFKTPHKYIAIIQADGDKIGACIKELDNSQYLKFSKALLAFSLHASDAIRDYGGLPVYIGGDDLLFFAPIRYGARDVFSLIDDLDALFSAFLSPLALSSQPTLSFGISIAYYKFPLNENREKALSQLSEVAKQFKFRKGVKNAVATFVQKHSGQTFGLTLQKSAEVGSSYAVFKELVRMHIEQQHFLNSVSQHLSRDWPLILKIYSEKEKLKSLFDNNFNEGIHQEGKNRHFLEKLQEMILAMGRDFQEKHLQESIYGALRLIKFLNRDDND</sequence>
<dbReference type="EMBL" id="FNZH01000018">
    <property type="protein sequence ID" value="SEJ81830.1"/>
    <property type="molecule type" value="Genomic_DNA"/>
</dbReference>
<dbReference type="Pfam" id="PF22335">
    <property type="entry name" value="Cas10-Cmr2_palm2"/>
    <property type="match status" value="1"/>
</dbReference>
<dbReference type="InterPro" id="IPR038242">
    <property type="entry name" value="Cmr2_N"/>
</dbReference>
<dbReference type="Pfam" id="PF12469">
    <property type="entry name" value="Cmr2_N"/>
    <property type="match status" value="1"/>
</dbReference>
<feature type="domain" description="GGDEF" evidence="3">
    <location>
        <begin position="297"/>
        <end position="439"/>
    </location>
</feature>
<evidence type="ECO:0000313" key="4">
    <source>
        <dbReference type="EMBL" id="SEJ81830.1"/>
    </source>
</evidence>
<gene>
    <name evidence="4" type="ORF">SAMN05192553_1185</name>
</gene>
<dbReference type="OrthoDB" id="9758700at2"/>
<dbReference type="GO" id="GO:0000166">
    <property type="term" value="F:nucleotide binding"/>
    <property type="evidence" value="ECO:0007669"/>
    <property type="project" value="UniProtKB-KW"/>
</dbReference>
<keyword evidence="5" id="KW-1185">Reference proteome</keyword>
<dbReference type="InterPro" id="IPR024615">
    <property type="entry name" value="CRISPR-assoc_Cmr2_N"/>
</dbReference>
<evidence type="ECO:0000259" key="3">
    <source>
        <dbReference type="PROSITE" id="PS50887"/>
    </source>
</evidence>
<accession>A0A1H7C5C9</accession>
<evidence type="ECO:0000256" key="2">
    <source>
        <dbReference type="ARBA" id="ARBA00023118"/>
    </source>
</evidence>
<keyword evidence="1" id="KW-0547">Nucleotide-binding</keyword>
<evidence type="ECO:0000313" key="5">
    <source>
        <dbReference type="Proteomes" id="UP000199403"/>
    </source>
</evidence>
<proteinExistence type="predicted"/>
<dbReference type="AlphaFoldDB" id="A0A1H7C5C9"/>
<dbReference type="InterPro" id="IPR054767">
    <property type="entry name" value="Cas10-Cmr2_palm2"/>
</dbReference>
<organism evidence="4 5">
    <name type="scientific">Cyclobacterium xiamenense</name>
    <dbReference type="NCBI Taxonomy" id="1297121"/>
    <lineage>
        <taxon>Bacteria</taxon>
        <taxon>Pseudomonadati</taxon>
        <taxon>Bacteroidota</taxon>
        <taxon>Cytophagia</taxon>
        <taxon>Cytophagales</taxon>
        <taxon>Cyclobacteriaceae</taxon>
        <taxon>Cyclobacterium</taxon>
    </lineage>
</organism>
<name>A0A1H7C5C9_9BACT</name>
<dbReference type="Gene3D" id="3.30.70.2220">
    <property type="entry name" value="CRISPR-Cas system, Cmr2 subunit, D1 domain, cysteine cluster"/>
    <property type="match status" value="1"/>
</dbReference>
<dbReference type="GO" id="GO:0051607">
    <property type="term" value="P:defense response to virus"/>
    <property type="evidence" value="ECO:0007669"/>
    <property type="project" value="UniProtKB-KW"/>
</dbReference>
<keyword evidence="2" id="KW-0051">Antiviral defense</keyword>
<evidence type="ECO:0000256" key="1">
    <source>
        <dbReference type="ARBA" id="ARBA00022741"/>
    </source>
</evidence>
<dbReference type="Gene3D" id="3.30.70.270">
    <property type="match status" value="1"/>
</dbReference>
<dbReference type="STRING" id="1416801.SAMN05192553_1185"/>
<dbReference type="InterPro" id="IPR043128">
    <property type="entry name" value="Rev_trsase/Diguanyl_cyclase"/>
</dbReference>
<reference evidence="5" key="1">
    <citation type="submission" date="2016-10" db="EMBL/GenBank/DDBJ databases">
        <authorList>
            <person name="Varghese N."/>
            <person name="Submissions S."/>
        </authorList>
    </citation>
    <scope>NUCLEOTIDE SEQUENCE [LARGE SCALE GENOMIC DNA]</scope>
    <source>
        <strain evidence="5">IBRC-M 10761</strain>
    </source>
</reference>
<protein>
    <submittedName>
        <fullName evidence="4">CRISPR-associated protein, Cmr2 family</fullName>
    </submittedName>
</protein>
<dbReference type="InterPro" id="IPR000160">
    <property type="entry name" value="GGDEF_dom"/>
</dbReference>